<sequence length="100" mass="11071">MVLRDTRRCRLSGRGCLPLVAEFIRPTPRVTTAQAGGTQDFTVTAFDKFEKPVPFPSKHELAFSIAEHVGQINRIAGTFKADINERVIPMTRISALTSRG</sequence>
<evidence type="ECO:0000313" key="1">
    <source>
        <dbReference type="EMBL" id="SVE24220.1"/>
    </source>
</evidence>
<reference evidence="1" key="1">
    <citation type="submission" date="2018-05" db="EMBL/GenBank/DDBJ databases">
        <authorList>
            <person name="Lanie J.A."/>
            <person name="Ng W.-L."/>
            <person name="Kazmierczak K.M."/>
            <person name="Andrzejewski T.M."/>
            <person name="Davidsen T.M."/>
            <person name="Wayne K.J."/>
            <person name="Tettelin H."/>
            <person name="Glass J.I."/>
            <person name="Rusch D."/>
            <person name="Podicherti R."/>
            <person name="Tsui H.-C.T."/>
            <person name="Winkler M.E."/>
        </authorList>
    </citation>
    <scope>NUCLEOTIDE SEQUENCE</scope>
</reference>
<protein>
    <submittedName>
        <fullName evidence="1">Uncharacterized protein</fullName>
    </submittedName>
</protein>
<name>A0A383BWM0_9ZZZZ</name>
<proteinExistence type="predicted"/>
<dbReference type="AlphaFoldDB" id="A0A383BWM0"/>
<gene>
    <name evidence="1" type="ORF">METZ01_LOCUS477074</name>
</gene>
<accession>A0A383BWM0</accession>
<organism evidence="1">
    <name type="scientific">marine metagenome</name>
    <dbReference type="NCBI Taxonomy" id="408172"/>
    <lineage>
        <taxon>unclassified sequences</taxon>
        <taxon>metagenomes</taxon>
        <taxon>ecological metagenomes</taxon>
    </lineage>
</organism>
<dbReference type="EMBL" id="UINC01203798">
    <property type="protein sequence ID" value="SVE24220.1"/>
    <property type="molecule type" value="Genomic_DNA"/>
</dbReference>